<proteinExistence type="predicted"/>
<reference evidence="2 3" key="1">
    <citation type="submission" date="2019-09" db="EMBL/GenBank/DDBJ databases">
        <title>Genome sequencing of strain KACC 21233.</title>
        <authorList>
            <person name="Heo J."/>
            <person name="Kim S.-J."/>
            <person name="Kim J.-S."/>
            <person name="Hong S.-B."/>
            <person name="Kwon S.-W."/>
        </authorList>
    </citation>
    <scope>NUCLEOTIDE SEQUENCE [LARGE SCALE GENOMIC DNA]</scope>
    <source>
        <strain evidence="2 3">KACC 21233</strain>
    </source>
</reference>
<dbReference type="KEGG" id="acek:FLP30_11155"/>
<gene>
    <name evidence="2" type="ORF">FLP30_11155</name>
</gene>
<dbReference type="InterPro" id="IPR052183">
    <property type="entry name" value="IS_Transposase"/>
</dbReference>
<dbReference type="PANTHER" id="PTHR35528:SF3">
    <property type="entry name" value="BLL1675 PROTEIN"/>
    <property type="match status" value="1"/>
</dbReference>
<dbReference type="Proteomes" id="UP000324536">
    <property type="component" value="Chromosome"/>
</dbReference>
<evidence type="ECO:0000313" key="3">
    <source>
        <dbReference type="Proteomes" id="UP000324536"/>
    </source>
</evidence>
<feature type="domain" description="DDE" evidence="1">
    <location>
        <begin position="20"/>
        <end position="72"/>
    </location>
</feature>
<protein>
    <submittedName>
        <fullName evidence="2">IS6 family transposase</fullName>
    </submittedName>
</protein>
<dbReference type="PANTHER" id="PTHR35528">
    <property type="entry name" value="BLL1675 PROTEIN"/>
    <property type="match status" value="1"/>
</dbReference>
<dbReference type="OrthoDB" id="4315389at2"/>
<dbReference type="EMBL" id="CP043506">
    <property type="protein sequence ID" value="QEO18700.1"/>
    <property type="molecule type" value="Genomic_DNA"/>
</dbReference>
<dbReference type="Pfam" id="PF13610">
    <property type="entry name" value="DDE_Tnp_IS240"/>
    <property type="match status" value="1"/>
</dbReference>
<accession>A0A5C1YTV0</accession>
<evidence type="ECO:0000313" key="2">
    <source>
        <dbReference type="EMBL" id="QEO18700.1"/>
    </source>
</evidence>
<dbReference type="AlphaFoldDB" id="A0A5C1YTV0"/>
<evidence type="ECO:0000259" key="1">
    <source>
        <dbReference type="Pfam" id="PF13610"/>
    </source>
</evidence>
<keyword evidence="3" id="KW-1185">Reference proteome</keyword>
<sequence>MLDAAFALSLHSKPAKTGDVWPLNEVCIVINGRPHGLWRAVDQDGYIFDETLQAHRNTKLAKRLLTRLLKQQGICPMERRSYSPSLKRW</sequence>
<dbReference type="InterPro" id="IPR032874">
    <property type="entry name" value="DDE_dom"/>
</dbReference>
<organism evidence="2 3">
    <name type="scientific">Acetobacter vaccinii</name>
    <dbReference type="NCBI Taxonomy" id="2592655"/>
    <lineage>
        <taxon>Bacteria</taxon>
        <taxon>Pseudomonadati</taxon>
        <taxon>Pseudomonadota</taxon>
        <taxon>Alphaproteobacteria</taxon>
        <taxon>Acetobacterales</taxon>
        <taxon>Acetobacteraceae</taxon>
        <taxon>Acetobacter</taxon>
    </lineage>
</organism>
<name>A0A5C1YTV0_9PROT</name>